<comment type="caution">
    <text evidence="2">The sequence shown here is derived from an EMBL/GenBank/DDBJ whole genome shotgun (WGS) entry which is preliminary data.</text>
</comment>
<organism evidence="2 3">
    <name type="scientific">Moniliophthora roreri (strain MCA 2997)</name>
    <name type="common">Cocoa frosty pod rot fungus</name>
    <name type="synonym">Crinipellis roreri</name>
    <dbReference type="NCBI Taxonomy" id="1381753"/>
    <lineage>
        <taxon>Eukaryota</taxon>
        <taxon>Fungi</taxon>
        <taxon>Dikarya</taxon>
        <taxon>Basidiomycota</taxon>
        <taxon>Agaricomycotina</taxon>
        <taxon>Agaricomycetes</taxon>
        <taxon>Agaricomycetidae</taxon>
        <taxon>Agaricales</taxon>
        <taxon>Marasmiineae</taxon>
        <taxon>Marasmiaceae</taxon>
        <taxon>Moniliophthora</taxon>
    </lineage>
</organism>
<dbReference type="OrthoDB" id="3063629at2759"/>
<accession>V2Y6M4</accession>
<evidence type="ECO:0000256" key="1">
    <source>
        <dbReference type="SAM" id="MobiDB-lite"/>
    </source>
</evidence>
<reference evidence="2 3" key="1">
    <citation type="journal article" date="2014" name="BMC Genomics">
        <title>Genome and secretome analysis of the hemibiotrophic fungal pathogen, Moniliophthora roreri, which causes frosty pod rot disease of cacao: mechanisms of the biotrophic and necrotrophic phases.</title>
        <authorList>
            <person name="Meinhardt L.W."/>
            <person name="Costa G.G.L."/>
            <person name="Thomazella D.P.T."/>
            <person name="Teixeira P.J.P.L."/>
            <person name="Carazzolle M.F."/>
            <person name="Schuster S.C."/>
            <person name="Carlson J.E."/>
            <person name="Guiltinan M.J."/>
            <person name="Mieczkowski P."/>
            <person name="Farmer A."/>
            <person name="Ramaraj T."/>
            <person name="Crozier J."/>
            <person name="Davis R.E."/>
            <person name="Shao J."/>
            <person name="Melnick R.L."/>
            <person name="Pereira G.A.G."/>
            <person name="Bailey B.A."/>
        </authorList>
    </citation>
    <scope>NUCLEOTIDE SEQUENCE [LARGE SCALE GENOMIC DNA]</scope>
    <source>
        <strain evidence="2 3">MCA 2997</strain>
    </source>
</reference>
<dbReference type="Proteomes" id="UP000017559">
    <property type="component" value="Unassembled WGS sequence"/>
</dbReference>
<sequence length="307" mass="35000">MTSIQAVPVIPCHLTWIIRHTLVFVVVKATRGERTKTPSHVFSLQSGYHWFLIMVTTRSQTAKRHQPTRTKATPRRSARIALKDRKPISSSRKGKGKAAPMPRLAHSTKTKNRLPAPRPKSAAGKRVRLVTPLPDGDAQRSWPSTPNAPRKPTQSLPRPVLKPDLPAHLSASPSSFDEETMTPTPTVSNFHARDRMLIRDETPLLGSPSPHEYPHRHIHLSPNDICNSIPGTWHRSPNSCTRRLVIIPDDVSVQAEYERELKRQKRYDKIFKEQYDLLMQGKEESDRKVREMLARRRVREADAMDCN</sequence>
<name>V2Y6M4_MONRO</name>
<feature type="compositionally biased region" description="Polar residues" evidence="1">
    <location>
        <begin position="171"/>
        <end position="189"/>
    </location>
</feature>
<dbReference type="HOGENOM" id="CLU_906399_0_0_1"/>
<dbReference type="EMBL" id="AWSO01000807">
    <property type="protein sequence ID" value="ESK87329.1"/>
    <property type="molecule type" value="Genomic_DNA"/>
</dbReference>
<dbReference type="AlphaFoldDB" id="V2Y6M4"/>
<gene>
    <name evidence="2" type="ORF">Moror_5738</name>
</gene>
<feature type="compositionally biased region" description="Basic residues" evidence="1">
    <location>
        <begin position="61"/>
        <end position="78"/>
    </location>
</feature>
<feature type="region of interest" description="Disordered" evidence="1">
    <location>
        <begin position="59"/>
        <end position="191"/>
    </location>
</feature>
<feature type="compositionally biased region" description="Polar residues" evidence="1">
    <location>
        <begin position="141"/>
        <end position="156"/>
    </location>
</feature>
<proteinExistence type="predicted"/>
<protein>
    <submittedName>
        <fullName evidence="2">Uncharacterized protein</fullName>
    </submittedName>
</protein>
<evidence type="ECO:0000313" key="2">
    <source>
        <dbReference type="EMBL" id="ESK87329.1"/>
    </source>
</evidence>
<keyword evidence="3" id="KW-1185">Reference proteome</keyword>
<dbReference type="KEGG" id="mrr:Moror_5738"/>
<evidence type="ECO:0000313" key="3">
    <source>
        <dbReference type="Proteomes" id="UP000017559"/>
    </source>
</evidence>